<dbReference type="STRING" id="1355015.LK06_000915"/>
<evidence type="ECO:0000256" key="8">
    <source>
        <dbReference type="SAM" id="MobiDB-lite"/>
    </source>
</evidence>
<dbReference type="PROSITE" id="PS51257">
    <property type="entry name" value="PROKAR_LIPOPROTEIN"/>
    <property type="match status" value="1"/>
</dbReference>
<keyword evidence="9" id="KW-0812">Transmembrane</keyword>
<evidence type="ECO:0000256" key="6">
    <source>
        <dbReference type="ARBA" id="ARBA00023145"/>
    </source>
</evidence>
<dbReference type="InterPro" id="IPR009003">
    <property type="entry name" value="Peptidase_S1_PA"/>
</dbReference>
<dbReference type="PROSITE" id="PS00135">
    <property type="entry name" value="TRYPSIN_SER"/>
    <property type="match status" value="1"/>
</dbReference>
<evidence type="ECO:0000256" key="3">
    <source>
        <dbReference type="ARBA" id="ARBA00022729"/>
    </source>
</evidence>
<dbReference type="PROSITE" id="PS00134">
    <property type="entry name" value="TRYPSIN_HIS"/>
    <property type="match status" value="1"/>
</dbReference>
<name>A0A221NSL9_9ACTN</name>
<gene>
    <name evidence="13" type="ORF">LK07_02000</name>
</gene>
<sequence>MRHARRRVVRRLTRLAAVGGLLLGCTMVARAAVASEPPPASARSLSSAGNTGAAWVARLGTARTAGTWIGSDGRPVVAVTDDAAARAVRRTGAKAKIVRNSMNDLTSATATLRAAPRVAGTAWAVDYRTNTVKVQADRTVSAANWSRISQVAKKIGGFVHMERTKGAFTTRLNGALPILSAGGRCSAGFNVTNGSTDFILTAGHCGPAGSTWFADNQGNQQLGRTVNSVFPGHDFSLVQYSSGQAGKGADVVAIGGGKGVRITGAADPAVGQRVFRSGSTSGLHDGQVTALNATVNYPEGTVSGLIETTVCAEPGDSGGPLFSEGVALGVTSGGNGDCTTGGTTFFQPVTKAMTALGVRLIVSAQNAGGTQSGAPSPGPSTPPQRAIAPSAASPGSSAPVTGTAQGGALLARLTDARNIGPGLLVIAGSLIALVATRYIRAEQERRAYQQHYSATWG</sequence>
<dbReference type="GO" id="GO:0005576">
    <property type="term" value="C:extracellular region"/>
    <property type="evidence" value="ECO:0007669"/>
    <property type="project" value="InterPro"/>
</dbReference>
<evidence type="ECO:0000256" key="10">
    <source>
        <dbReference type="SAM" id="SignalP"/>
    </source>
</evidence>
<dbReference type="RefSeq" id="WP_043435093.1">
    <property type="nucleotide sequence ID" value="NZ_CP021080.1"/>
</dbReference>
<feature type="domain" description="Peptidase S1" evidence="11">
    <location>
        <begin position="195"/>
        <end position="353"/>
    </location>
</feature>
<feature type="signal peptide" evidence="10">
    <location>
        <begin position="1"/>
        <end position="31"/>
    </location>
</feature>
<keyword evidence="5" id="KW-0720">Serine protease</keyword>
<dbReference type="InterPro" id="IPR001254">
    <property type="entry name" value="Trypsin_dom"/>
</dbReference>
<dbReference type="EMBL" id="CP022433">
    <property type="protein sequence ID" value="ASN22993.1"/>
    <property type="molecule type" value="Genomic_DNA"/>
</dbReference>
<dbReference type="GO" id="GO:0006508">
    <property type="term" value="P:proteolysis"/>
    <property type="evidence" value="ECO:0007669"/>
    <property type="project" value="UniProtKB-KW"/>
</dbReference>
<feature type="chain" id="PRO_5038772566" evidence="10">
    <location>
        <begin position="32"/>
        <end position="457"/>
    </location>
</feature>
<dbReference type="InterPro" id="IPR043504">
    <property type="entry name" value="Peptidase_S1_PA_chymotrypsin"/>
</dbReference>
<evidence type="ECO:0000256" key="4">
    <source>
        <dbReference type="ARBA" id="ARBA00022801"/>
    </source>
</evidence>
<accession>A0A221NSL9</accession>
<feature type="domain" description="Peptidase S1A alpha-lytic prodomain" evidence="12">
    <location>
        <begin position="100"/>
        <end position="154"/>
    </location>
</feature>
<evidence type="ECO:0000256" key="9">
    <source>
        <dbReference type="SAM" id="Phobius"/>
    </source>
</evidence>
<evidence type="ECO:0000259" key="12">
    <source>
        <dbReference type="Pfam" id="PF02983"/>
    </source>
</evidence>
<evidence type="ECO:0000259" key="11">
    <source>
        <dbReference type="Pfam" id="PF00089"/>
    </source>
</evidence>
<comment type="similarity">
    <text evidence="1">Belongs to the peptidase S1 family.</text>
</comment>
<evidence type="ECO:0000313" key="13">
    <source>
        <dbReference type="EMBL" id="ASN22993.1"/>
    </source>
</evidence>
<proteinExistence type="inferred from homology"/>
<evidence type="ECO:0000256" key="5">
    <source>
        <dbReference type="ARBA" id="ARBA00022825"/>
    </source>
</evidence>
<dbReference type="InterPro" id="IPR018114">
    <property type="entry name" value="TRYPSIN_HIS"/>
</dbReference>
<dbReference type="GO" id="GO:0004252">
    <property type="term" value="F:serine-type endopeptidase activity"/>
    <property type="evidence" value="ECO:0007669"/>
    <property type="project" value="InterPro"/>
</dbReference>
<feature type="transmembrane region" description="Helical" evidence="9">
    <location>
        <begin position="419"/>
        <end position="439"/>
    </location>
</feature>
<dbReference type="InterPro" id="IPR004236">
    <property type="entry name" value="Pept_S1_alpha_lytic"/>
</dbReference>
<dbReference type="Pfam" id="PF02983">
    <property type="entry name" value="Pro_Al_protease"/>
    <property type="match status" value="1"/>
</dbReference>
<dbReference type="PRINTS" id="PR00861">
    <property type="entry name" value="ALYTICPTASE"/>
</dbReference>
<evidence type="ECO:0000256" key="2">
    <source>
        <dbReference type="ARBA" id="ARBA00022670"/>
    </source>
</evidence>
<keyword evidence="6" id="KW-0865">Zymogen</keyword>
<keyword evidence="14" id="KW-1185">Reference proteome</keyword>
<dbReference type="Gene3D" id="2.40.10.10">
    <property type="entry name" value="Trypsin-like serine proteases"/>
    <property type="match status" value="2"/>
</dbReference>
<keyword evidence="3 10" id="KW-0732">Signal</keyword>
<feature type="region of interest" description="Disordered" evidence="8">
    <location>
        <begin position="367"/>
        <end position="401"/>
    </location>
</feature>
<dbReference type="InterPro" id="IPR033116">
    <property type="entry name" value="TRYPSIN_SER"/>
</dbReference>
<evidence type="ECO:0000313" key="14">
    <source>
        <dbReference type="Proteomes" id="UP000031501"/>
    </source>
</evidence>
<evidence type="ECO:0000256" key="1">
    <source>
        <dbReference type="ARBA" id="ARBA00007664"/>
    </source>
</evidence>
<evidence type="ECO:0000256" key="7">
    <source>
        <dbReference type="ARBA" id="ARBA00023157"/>
    </source>
</evidence>
<dbReference type="CDD" id="cd21112">
    <property type="entry name" value="alphaLP-like"/>
    <property type="match status" value="1"/>
</dbReference>
<keyword evidence="7" id="KW-1015">Disulfide bond</keyword>
<reference evidence="13 14" key="1">
    <citation type="submission" date="2017-07" db="EMBL/GenBank/DDBJ databases">
        <title>Genome sequence of Streptomyces pluripotens MUSC 137T.</title>
        <authorList>
            <person name="Ser H.-L."/>
            <person name="Lee L.-H."/>
        </authorList>
    </citation>
    <scope>NUCLEOTIDE SEQUENCE [LARGE SCALE GENOMIC DNA]</scope>
    <source>
        <strain evidence="13 14">MUSC 137</strain>
    </source>
</reference>
<dbReference type="OrthoDB" id="8781117at2"/>
<keyword evidence="4" id="KW-0378">Hydrolase</keyword>
<dbReference type="Proteomes" id="UP000031501">
    <property type="component" value="Chromosome"/>
</dbReference>
<feature type="compositionally biased region" description="Low complexity" evidence="8">
    <location>
        <begin position="388"/>
        <end position="399"/>
    </location>
</feature>
<protein>
    <submittedName>
        <fullName evidence="13">S1 family peptidase</fullName>
    </submittedName>
</protein>
<dbReference type="Pfam" id="PF00089">
    <property type="entry name" value="Trypsin"/>
    <property type="match status" value="1"/>
</dbReference>
<organism evidence="13 14">
    <name type="scientific">Streptomyces pluripotens</name>
    <dbReference type="NCBI Taxonomy" id="1355015"/>
    <lineage>
        <taxon>Bacteria</taxon>
        <taxon>Bacillati</taxon>
        <taxon>Actinomycetota</taxon>
        <taxon>Actinomycetes</taxon>
        <taxon>Kitasatosporales</taxon>
        <taxon>Streptomycetaceae</taxon>
        <taxon>Streptomyces</taxon>
    </lineage>
</organism>
<keyword evidence="9" id="KW-0472">Membrane</keyword>
<dbReference type="AlphaFoldDB" id="A0A221NSL9"/>
<keyword evidence="2" id="KW-0645">Protease</keyword>
<keyword evidence="9" id="KW-1133">Transmembrane helix</keyword>
<dbReference type="SUPFAM" id="SSF50494">
    <property type="entry name" value="Trypsin-like serine proteases"/>
    <property type="match status" value="1"/>
</dbReference>
<dbReference type="KEGG" id="splu:LK06_000915"/>
<dbReference type="InterPro" id="IPR001316">
    <property type="entry name" value="Pept_S1A_streptogrisin"/>
</dbReference>